<sequence length="575" mass="61634">MRSGPPPLAAALEHLEAVLPLAQYPLPLEEAPGMRRLAAGIGNQVRDHLLPRALRLDAPLLVVVGGSTGSGKSTLVNSLLRARLTKPGVLRPTTTSPVLVAHPDDLAWFDSGKVLPNLVRSSTPVHDSRALHVVAHDALPPGLALLDAPDIDSIDDANRRLSRQLLAAADLWVFVTSAARYADAVGWELLEQAAARDTVVSVVLNRCPPEATDDLRSHLSGMLSQRGLPAARLFAVAERELGEDGMLPLADVAPIRSWLAGLAAESDARTDVALQTLAGAVRGLDEQLRVLADGVRRQGEAVEELGRQAANQFRLAADEVGLATSDGTMLRGEVLSRWQDFVGTGEFMRGVEEQISRWRDRLTGWFTGRQEAEGVRGAINDGLAALVVEHGQAACESAVNQWTMTSWGRQIVEANEGLARTTADFDADATRAVREWQADVLRLVEEQGRGKRTKARFLALGTNAVGAALIIVVFATTGGLTTAEVGIAGGTSLLAQRLLEGVFGEDAVRRLAQRAKSDLDARVQALFATQLTRFLHITEQLEVDTSVADRLDAVADELRSAGSDAFDDLTRPEGF</sequence>
<reference evidence="1 2" key="1">
    <citation type="submission" date="2018-10" db="EMBL/GenBank/DDBJ databases">
        <title>Tessaracoccus antarcticuss sp. nov., isolated from sediment.</title>
        <authorList>
            <person name="Zhou L.Y."/>
            <person name="Du Z.J."/>
        </authorList>
    </citation>
    <scope>NUCLEOTIDE SEQUENCE [LARGE SCALE GENOMIC DNA]</scope>
    <source>
        <strain evidence="1 2">JDX10</strain>
    </source>
</reference>
<name>A0A3M0GMB5_9ACTN</name>
<dbReference type="Proteomes" id="UP000275256">
    <property type="component" value="Unassembled WGS sequence"/>
</dbReference>
<dbReference type="InterPro" id="IPR027417">
    <property type="entry name" value="P-loop_NTPase"/>
</dbReference>
<dbReference type="EMBL" id="REFW01000001">
    <property type="protein sequence ID" value="RMB62329.1"/>
    <property type="molecule type" value="Genomic_DNA"/>
</dbReference>
<organism evidence="1 2">
    <name type="scientific">Tessaracoccus antarcticus</name>
    <dbReference type="NCBI Taxonomy" id="2479848"/>
    <lineage>
        <taxon>Bacteria</taxon>
        <taxon>Bacillati</taxon>
        <taxon>Actinomycetota</taxon>
        <taxon>Actinomycetes</taxon>
        <taxon>Propionibacteriales</taxon>
        <taxon>Propionibacteriaceae</taxon>
        <taxon>Tessaracoccus</taxon>
    </lineage>
</organism>
<protein>
    <submittedName>
        <fullName evidence="1">ABC transporter</fullName>
    </submittedName>
</protein>
<evidence type="ECO:0000313" key="1">
    <source>
        <dbReference type="EMBL" id="RMB62329.1"/>
    </source>
</evidence>
<gene>
    <name evidence="1" type="ORF">EAX62_07190</name>
</gene>
<accession>A0A3M0GMB5</accession>
<dbReference type="SUPFAM" id="SSF52540">
    <property type="entry name" value="P-loop containing nucleoside triphosphate hydrolases"/>
    <property type="match status" value="1"/>
</dbReference>
<evidence type="ECO:0000313" key="2">
    <source>
        <dbReference type="Proteomes" id="UP000275256"/>
    </source>
</evidence>
<dbReference type="AlphaFoldDB" id="A0A3M0GMB5"/>
<dbReference type="OrthoDB" id="207675at2"/>
<dbReference type="RefSeq" id="WP_121900879.1">
    <property type="nucleotide sequence ID" value="NZ_REFW01000001.1"/>
</dbReference>
<proteinExistence type="predicted"/>
<dbReference type="Gene3D" id="3.40.50.300">
    <property type="entry name" value="P-loop containing nucleotide triphosphate hydrolases"/>
    <property type="match status" value="1"/>
</dbReference>
<comment type="caution">
    <text evidence="1">The sequence shown here is derived from an EMBL/GenBank/DDBJ whole genome shotgun (WGS) entry which is preliminary data.</text>
</comment>
<keyword evidence="2" id="KW-1185">Reference proteome</keyword>